<gene>
    <name evidence="2" type="ORF">L2Y54_05455</name>
</gene>
<sequence>MKRWYFTLLCLPLLYACGKPAADDYFPLDKGLRWEYQVTITQPHRAESKTLTIENVATESVQDTPTTVRRTSDGTDYYIARTEDGLYRIAKRTIVELVPQRDATPRMVLPATVRQAIGKTWSNPSMPYLIERVFEGNDEITAGSLRFPMTYTLTSVNETVSVPAGTFTQCVLVEGQTELSLYADVRKGHSLVPITTREWYAPGVGLVKLVRDEPLDTDIYKGGTMTLELMQFTD</sequence>
<reference evidence="2" key="1">
    <citation type="journal article" date="2022" name="Microorganisms">
        <title>Two New Species of Filamentous Sulfur Bacteria of the Genus Thiothrix, Thiothrix winogradskyi sp. nov. and 'Candidatus Thiothrix sulfatifontis' sp. nov.</title>
        <authorList>
            <person name="Ravin N.V."/>
            <person name="Rossetti S."/>
            <person name="Beletsky A.V."/>
            <person name="Kadnikov V.V."/>
            <person name="Rudenko T.S."/>
            <person name="Smolyakov D.D."/>
            <person name="Moskvitina M.I."/>
            <person name="Gureeva M.V."/>
            <person name="Mardanov A.V."/>
            <person name="Grabovich M.Y."/>
        </authorList>
    </citation>
    <scope>NUCLEOTIDE SEQUENCE</scope>
    <source>
        <strain evidence="2">CT3</strain>
    </source>
</reference>
<dbReference type="PROSITE" id="PS51257">
    <property type="entry name" value="PROKAR_LIPOPROTEIN"/>
    <property type="match status" value="1"/>
</dbReference>
<evidence type="ECO:0000313" key="2">
    <source>
        <dbReference type="EMBL" id="UJS25488.1"/>
    </source>
</evidence>
<evidence type="ECO:0008006" key="4">
    <source>
        <dbReference type="Google" id="ProtNLM"/>
    </source>
</evidence>
<dbReference type="Proteomes" id="UP001054801">
    <property type="component" value="Chromosome"/>
</dbReference>
<dbReference type="EMBL" id="CP091244">
    <property type="protein sequence ID" value="UJS25488.1"/>
    <property type="molecule type" value="Genomic_DNA"/>
</dbReference>
<evidence type="ECO:0000256" key="1">
    <source>
        <dbReference type="SAM" id="SignalP"/>
    </source>
</evidence>
<organism evidence="2 3">
    <name type="scientific">Thiothrix winogradskyi</name>
    <dbReference type="NCBI Taxonomy" id="96472"/>
    <lineage>
        <taxon>Bacteria</taxon>
        <taxon>Pseudomonadati</taxon>
        <taxon>Pseudomonadota</taxon>
        <taxon>Gammaproteobacteria</taxon>
        <taxon>Thiotrichales</taxon>
        <taxon>Thiotrichaceae</taxon>
        <taxon>Thiothrix</taxon>
    </lineage>
</organism>
<keyword evidence="3" id="KW-1185">Reference proteome</keyword>
<name>A0ABY3T260_9GAMM</name>
<keyword evidence="1" id="KW-0732">Signal</keyword>
<feature type="chain" id="PRO_5046053534" description="Lipoprotein" evidence="1">
    <location>
        <begin position="22"/>
        <end position="234"/>
    </location>
</feature>
<evidence type="ECO:0000313" key="3">
    <source>
        <dbReference type="Proteomes" id="UP001054801"/>
    </source>
</evidence>
<accession>A0ABY3T260</accession>
<dbReference type="Gene3D" id="2.40.360.20">
    <property type="match status" value="1"/>
</dbReference>
<protein>
    <recommendedName>
        <fullName evidence="4">Lipoprotein</fullName>
    </recommendedName>
</protein>
<proteinExistence type="predicted"/>
<feature type="signal peptide" evidence="1">
    <location>
        <begin position="1"/>
        <end position="21"/>
    </location>
</feature>
<dbReference type="RefSeq" id="WP_236500782.1">
    <property type="nucleotide sequence ID" value="NZ_CP091244.1"/>
</dbReference>